<sequence>MYIKEENKIKLSKNINIKCSKCIFIKFLLVQTSSSIQLETAYRLRPTNKISLPVVERVAVLFRMVVDFKYPFT</sequence>
<dbReference type="EMBL" id="LMVP01000089">
    <property type="protein sequence ID" value="PAV13454.1"/>
    <property type="molecule type" value="Genomic_DNA"/>
</dbReference>
<proteinExistence type="predicted"/>
<accession>A0A2A2HW21</accession>
<comment type="caution">
    <text evidence="1">The sequence shown here is derived from an EMBL/GenBank/DDBJ whole genome shotgun (WGS) entry which is preliminary data.</text>
</comment>
<keyword evidence="2" id="KW-1185">Reference proteome</keyword>
<dbReference type="Proteomes" id="UP000218164">
    <property type="component" value="Unassembled WGS sequence"/>
</dbReference>
<gene>
    <name evidence="1" type="ORF">ASJ81_17840</name>
</gene>
<reference evidence="1 2" key="1">
    <citation type="journal article" date="2017" name="BMC Genomics">
        <title>Genomic analysis of methanogenic archaea reveals a shift towards energy conservation.</title>
        <authorList>
            <person name="Gilmore S.P."/>
            <person name="Henske J.K."/>
            <person name="Sexton J.A."/>
            <person name="Solomon K.V."/>
            <person name="Seppala S."/>
            <person name="Yoo J.I."/>
            <person name="Huyett L.M."/>
            <person name="Pressman A."/>
            <person name="Cogan J.Z."/>
            <person name="Kivenson V."/>
            <person name="Peng X."/>
            <person name="Tan Y."/>
            <person name="Valentine D.L."/>
            <person name="O'Malley M.A."/>
        </authorList>
    </citation>
    <scope>NUCLEOTIDE SEQUENCE [LARGE SCALE GENOMIC DNA]</scope>
    <source>
        <strain evidence="1 2">MC-15</strain>
    </source>
</reference>
<evidence type="ECO:0000313" key="1">
    <source>
        <dbReference type="EMBL" id="PAV13454.1"/>
    </source>
</evidence>
<dbReference type="AlphaFoldDB" id="A0A2A2HW21"/>
<organism evidence="1 2">
    <name type="scientific">Methanosarcina spelaei</name>
    <dbReference type="NCBI Taxonomy" id="1036679"/>
    <lineage>
        <taxon>Archaea</taxon>
        <taxon>Methanobacteriati</taxon>
        <taxon>Methanobacteriota</taxon>
        <taxon>Stenosarchaea group</taxon>
        <taxon>Methanomicrobia</taxon>
        <taxon>Methanosarcinales</taxon>
        <taxon>Methanosarcinaceae</taxon>
        <taxon>Methanosarcina</taxon>
    </lineage>
</organism>
<evidence type="ECO:0000313" key="2">
    <source>
        <dbReference type="Proteomes" id="UP000218164"/>
    </source>
</evidence>
<protein>
    <submittedName>
        <fullName evidence="1">Uncharacterized protein</fullName>
    </submittedName>
</protein>
<name>A0A2A2HW21_9EURY</name>